<accession>A0A0G0W813</accession>
<name>A0A0G0W813_9BACT</name>
<protein>
    <submittedName>
        <fullName evidence="1">Uncharacterized protein</fullName>
    </submittedName>
</protein>
<gene>
    <name evidence="1" type="ORF">UU12_C0002G0025</name>
</gene>
<dbReference type="EMBL" id="LBZK01000002">
    <property type="protein sequence ID" value="KKR71367.1"/>
    <property type="molecule type" value="Genomic_DNA"/>
</dbReference>
<organism evidence="1 2">
    <name type="scientific">Candidatus Woesebacteria bacterium GW2011_GWA2_40_7b</name>
    <dbReference type="NCBI Taxonomy" id="1618563"/>
    <lineage>
        <taxon>Bacteria</taxon>
        <taxon>Candidatus Woeseibacteriota</taxon>
    </lineage>
</organism>
<dbReference type="AlphaFoldDB" id="A0A0G0W813"/>
<proteinExistence type="predicted"/>
<reference evidence="1 2" key="1">
    <citation type="journal article" date="2015" name="Nature">
        <title>rRNA introns, odd ribosomes, and small enigmatic genomes across a large radiation of phyla.</title>
        <authorList>
            <person name="Brown C.T."/>
            <person name="Hug L.A."/>
            <person name="Thomas B.C."/>
            <person name="Sharon I."/>
            <person name="Castelle C.J."/>
            <person name="Singh A."/>
            <person name="Wilkins M.J."/>
            <person name="Williams K.H."/>
            <person name="Banfield J.F."/>
        </authorList>
    </citation>
    <scope>NUCLEOTIDE SEQUENCE [LARGE SCALE GENOMIC DNA]</scope>
</reference>
<sequence>MGYHKYMADDSHKMLQMVLDGQSAIRGDIKNLDKKLSTKIDDVDEKLTKRIDKLGLQIANLEDDAPTIEEFDKLGRRVKKVELKIASI</sequence>
<comment type="caution">
    <text evidence="1">The sequence shown here is derived from an EMBL/GenBank/DDBJ whole genome shotgun (WGS) entry which is preliminary data.</text>
</comment>
<evidence type="ECO:0000313" key="1">
    <source>
        <dbReference type="EMBL" id="KKR71367.1"/>
    </source>
</evidence>
<evidence type="ECO:0000313" key="2">
    <source>
        <dbReference type="Proteomes" id="UP000034562"/>
    </source>
</evidence>
<dbReference type="Proteomes" id="UP000034562">
    <property type="component" value="Unassembled WGS sequence"/>
</dbReference>